<gene>
    <name evidence="2" type="ORF">PP2015_768</name>
</gene>
<dbReference type="PATRIC" id="fig|161398.10.peg.781"/>
<evidence type="ECO:0008006" key="4">
    <source>
        <dbReference type="Google" id="ProtNLM"/>
    </source>
</evidence>
<protein>
    <recommendedName>
        <fullName evidence="4">EF-hand domain-containing protein</fullName>
    </recommendedName>
</protein>
<proteinExistence type="predicted"/>
<dbReference type="STRING" id="161398.PP2015_768"/>
<dbReference type="EMBL" id="CP013187">
    <property type="protein sequence ID" value="ALO41287.1"/>
    <property type="molecule type" value="Genomic_DNA"/>
</dbReference>
<accession>A0A0S2JYP4</accession>
<dbReference type="AlphaFoldDB" id="A0A0S2JYP4"/>
<keyword evidence="3" id="KW-1185">Reference proteome</keyword>
<reference evidence="2 3" key="1">
    <citation type="submission" date="2015-11" db="EMBL/GenBank/DDBJ databases">
        <authorList>
            <person name="Zhang Y."/>
            <person name="Guo Z."/>
        </authorList>
    </citation>
    <scope>NUCLEOTIDE SEQUENCE [LARGE SCALE GENOMIC DNA]</scope>
    <source>
        <strain evidence="2 3">KCTC 12086</strain>
    </source>
</reference>
<name>A0A0S2JYP4_9GAMM</name>
<dbReference type="PROSITE" id="PS00018">
    <property type="entry name" value="EF_HAND_1"/>
    <property type="match status" value="1"/>
</dbReference>
<dbReference type="OrthoDB" id="9788336at2"/>
<keyword evidence="1" id="KW-0732">Signal</keyword>
<dbReference type="InterPro" id="IPR018247">
    <property type="entry name" value="EF_Hand_1_Ca_BS"/>
</dbReference>
<feature type="chain" id="PRO_5006600839" description="EF-hand domain-containing protein" evidence="1">
    <location>
        <begin position="26"/>
        <end position="172"/>
    </location>
</feature>
<organism evidence="2 3">
    <name type="scientific">Pseudoalteromonas phenolica</name>
    <dbReference type="NCBI Taxonomy" id="161398"/>
    <lineage>
        <taxon>Bacteria</taxon>
        <taxon>Pseudomonadati</taxon>
        <taxon>Pseudomonadota</taxon>
        <taxon>Gammaproteobacteria</taxon>
        <taxon>Alteromonadales</taxon>
        <taxon>Pseudoalteromonadaceae</taxon>
        <taxon>Pseudoalteromonas</taxon>
    </lineage>
</organism>
<dbReference type="KEGG" id="pphe:PP2015_768"/>
<sequence>MTMKLKLCFALIGILLSAFSNNIQAHLMAPNKGTLNFDPSGGYLVLSLPVSAFTHFDKNSDKALTFKEIKSQQKAMIKYITDSLYLKSNNQKTFLSGAMLAPQRSHDVNNNQIEQIVVIGKFLLPFNNEVSIHTSLLNSLSQNEKLTITTTEKGSNSKQIFTLDGTYSDHTF</sequence>
<evidence type="ECO:0000313" key="2">
    <source>
        <dbReference type="EMBL" id="ALO41287.1"/>
    </source>
</evidence>
<dbReference type="RefSeq" id="WP_058029041.1">
    <property type="nucleotide sequence ID" value="NZ_CP013187.1"/>
</dbReference>
<evidence type="ECO:0000256" key="1">
    <source>
        <dbReference type="SAM" id="SignalP"/>
    </source>
</evidence>
<evidence type="ECO:0000313" key="3">
    <source>
        <dbReference type="Proteomes" id="UP000061457"/>
    </source>
</evidence>
<feature type="signal peptide" evidence="1">
    <location>
        <begin position="1"/>
        <end position="25"/>
    </location>
</feature>
<dbReference type="Proteomes" id="UP000061457">
    <property type="component" value="Chromosome I"/>
</dbReference>